<dbReference type="InterPro" id="IPR036259">
    <property type="entry name" value="MFS_trans_sf"/>
</dbReference>
<evidence type="ECO:0000256" key="3">
    <source>
        <dbReference type="ARBA" id="ARBA00022989"/>
    </source>
</evidence>
<keyword evidence="7" id="KW-1185">Reference proteome</keyword>
<reference evidence="7" key="1">
    <citation type="journal article" date="2013" name="Nature">
        <title>Pan genome of the phytoplankton Emiliania underpins its global distribution.</title>
        <authorList>
            <person name="Read B.A."/>
            <person name="Kegel J."/>
            <person name="Klute M.J."/>
            <person name="Kuo A."/>
            <person name="Lefebvre S.C."/>
            <person name="Maumus F."/>
            <person name="Mayer C."/>
            <person name="Miller J."/>
            <person name="Monier A."/>
            <person name="Salamov A."/>
            <person name="Young J."/>
            <person name="Aguilar M."/>
            <person name="Claverie J.M."/>
            <person name="Frickenhaus S."/>
            <person name="Gonzalez K."/>
            <person name="Herman E.K."/>
            <person name="Lin Y.C."/>
            <person name="Napier J."/>
            <person name="Ogata H."/>
            <person name="Sarno A.F."/>
            <person name="Shmutz J."/>
            <person name="Schroeder D."/>
            <person name="de Vargas C."/>
            <person name="Verret F."/>
            <person name="von Dassow P."/>
            <person name="Valentin K."/>
            <person name="Van de Peer Y."/>
            <person name="Wheeler G."/>
            <person name="Dacks J.B."/>
            <person name="Delwiche C.F."/>
            <person name="Dyhrman S.T."/>
            <person name="Glockner G."/>
            <person name="John U."/>
            <person name="Richards T."/>
            <person name="Worden A.Z."/>
            <person name="Zhang X."/>
            <person name="Grigoriev I.V."/>
            <person name="Allen A.E."/>
            <person name="Bidle K."/>
            <person name="Borodovsky M."/>
            <person name="Bowler C."/>
            <person name="Brownlee C."/>
            <person name="Cock J.M."/>
            <person name="Elias M."/>
            <person name="Gladyshev V.N."/>
            <person name="Groth M."/>
            <person name="Guda C."/>
            <person name="Hadaegh A."/>
            <person name="Iglesias-Rodriguez M.D."/>
            <person name="Jenkins J."/>
            <person name="Jones B.M."/>
            <person name="Lawson T."/>
            <person name="Leese F."/>
            <person name="Lindquist E."/>
            <person name="Lobanov A."/>
            <person name="Lomsadze A."/>
            <person name="Malik S.B."/>
            <person name="Marsh M.E."/>
            <person name="Mackinder L."/>
            <person name="Mock T."/>
            <person name="Mueller-Roeber B."/>
            <person name="Pagarete A."/>
            <person name="Parker M."/>
            <person name="Probert I."/>
            <person name="Quesneville H."/>
            <person name="Raines C."/>
            <person name="Rensing S.A."/>
            <person name="Riano-Pachon D.M."/>
            <person name="Richier S."/>
            <person name="Rokitta S."/>
            <person name="Shiraiwa Y."/>
            <person name="Soanes D.M."/>
            <person name="van der Giezen M."/>
            <person name="Wahlund T.M."/>
            <person name="Williams B."/>
            <person name="Wilson W."/>
            <person name="Wolfe G."/>
            <person name="Wurch L.L."/>
        </authorList>
    </citation>
    <scope>NUCLEOTIDE SEQUENCE</scope>
</reference>
<dbReference type="InterPro" id="IPR051617">
    <property type="entry name" value="UNC-93-like_regulator"/>
</dbReference>
<keyword evidence="2 5" id="KW-0812">Transmembrane</keyword>
<dbReference type="PaxDb" id="2903-EOD30682"/>
<evidence type="ECO:0000313" key="6">
    <source>
        <dbReference type="EnsemblProtists" id="EOD30682"/>
    </source>
</evidence>
<organism evidence="6 7">
    <name type="scientific">Emiliania huxleyi (strain CCMP1516)</name>
    <dbReference type="NCBI Taxonomy" id="280463"/>
    <lineage>
        <taxon>Eukaryota</taxon>
        <taxon>Haptista</taxon>
        <taxon>Haptophyta</taxon>
        <taxon>Prymnesiophyceae</taxon>
        <taxon>Isochrysidales</taxon>
        <taxon>Noelaerhabdaceae</taxon>
        <taxon>Emiliania</taxon>
    </lineage>
</organism>
<feature type="transmembrane region" description="Helical" evidence="5">
    <location>
        <begin position="137"/>
        <end position="157"/>
    </location>
</feature>
<evidence type="ECO:0000256" key="1">
    <source>
        <dbReference type="ARBA" id="ARBA00004141"/>
    </source>
</evidence>
<dbReference type="Gene3D" id="1.20.1250.20">
    <property type="entry name" value="MFS general substrate transporter like domains"/>
    <property type="match status" value="1"/>
</dbReference>
<feature type="transmembrane region" description="Helical" evidence="5">
    <location>
        <begin position="12"/>
        <end position="35"/>
    </location>
</feature>
<feature type="transmembrane region" description="Helical" evidence="5">
    <location>
        <begin position="99"/>
        <end position="117"/>
    </location>
</feature>
<keyword evidence="3 5" id="KW-1133">Transmembrane helix</keyword>
<dbReference type="EnsemblProtists" id="EOD30682">
    <property type="protein sequence ID" value="EOD30682"/>
    <property type="gene ID" value="EMIHUDRAFT_232475"/>
</dbReference>
<dbReference type="AlphaFoldDB" id="A0A0D3K4J7"/>
<dbReference type="KEGG" id="ehx:EMIHUDRAFT_232475"/>
<dbReference type="GO" id="GO:0016020">
    <property type="term" value="C:membrane"/>
    <property type="evidence" value="ECO:0007669"/>
    <property type="project" value="UniProtKB-SubCell"/>
</dbReference>
<evidence type="ECO:0000313" key="7">
    <source>
        <dbReference type="Proteomes" id="UP000013827"/>
    </source>
</evidence>
<keyword evidence="4 5" id="KW-0472">Membrane</keyword>
<protein>
    <submittedName>
        <fullName evidence="6">Uncharacterized protein</fullName>
    </submittedName>
</protein>
<dbReference type="SUPFAM" id="SSF103473">
    <property type="entry name" value="MFS general substrate transporter"/>
    <property type="match status" value="1"/>
</dbReference>
<dbReference type="PANTHER" id="PTHR23294">
    <property type="entry name" value="ET TRANSLATION PRODUCT-RELATED"/>
    <property type="match status" value="1"/>
</dbReference>
<sequence>MRLRSASCQISILGVIFLFIFTAYSTIQGFASQLYGEALASEMESTLYATFTLACFVAPAVTNTLGPRLTLFLGALGYAALVAASLLLAIVGAPWCRGVVVLGGGVLGVGAALLWTAQGRLMLEYSDGTDQGRLFAIFWALFNCSSVVGGLLTFFYFSHHSEEASVAVPSLAFFLWGLSDSQAHRHPHHHLLILIFIIRLPDSSQVQAYAYWLLRQLHSGGGGSRALRGCGDELARAVGFYKMVQSLGWSVGFLLVPSWRLPPLVQNLATAACGALGLALALRELPPARIDSRSSSPLLRVVRIEGERVDESAVESAGGWWVGPARIFNFI</sequence>
<dbReference type="eggNOG" id="KOG3098">
    <property type="taxonomic scope" value="Eukaryota"/>
</dbReference>
<dbReference type="Pfam" id="PF05978">
    <property type="entry name" value="UNC-93"/>
    <property type="match status" value="1"/>
</dbReference>
<dbReference type="InterPro" id="IPR010291">
    <property type="entry name" value="Ion_channel_UNC-93"/>
</dbReference>
<dbReference type="GeneID" id="17275955"/>
<name>A0A0D3K4J7_EMIH1</name>
<evidence type="ECO:0000256" key="5">
    <source>
        <dbReference type="SAM" id="Phobius"/>
    </source>
</evidence>
<proteinExistence type="predicted"/>
<dbReference type="HOGENOM" id="CLU_840550_0_0_1"/>
<evidence type="ECO:0000256" key="4">
    <source>
        <dbReference type="ARBA" id="ARBA00023136"/>
    </source>
</evidence>
<dbReference type="PANTHER" id="PTHR23294:SF59">
    <property type="entry name" value="UNC93-LIKE PROTEIN C922.05C"/>
    <property type="match status" value="1"/>
</dbReference>
<dbReference type="RefSeq" id="XP_005783111.1">
    <property type="nucleotide sequence ID" value="XM_005783054.1"/>
</dbReference>
<accession>A0A0D3K4J7</accession>
<dbReference type="STRING" id="2903.R1D6J4"/>
<dbReference type="Proteomes" id="UP000013827">
    <property type="component" value="Unassembled WGS sequence"/>
</dbReference>
<reference evidence="6" key="2">
    <citation type="submission" date="2024-10" db="UniProtKB">
        <authorList>
            <consortium name="EnsemblProtists"/>
        </authorList>
    </citation>
    <scope>IDENTIFICATION</scope>
</reference>
<comment type="subcellular location">
    <subcellularLocation>
        <location evidence="1">Membrane</location>
        <topology evidence="1">Multi-pass membrane protein</topology>
    </subcellularLocation>
</comment>
<feature type="transmembrane region" description="Helical" evidence="5">
    <location>
        <begin position="72"/>
        <end position="93"/>
    </location>
</feature>
<evidence type="ECO:0000256" key="2">
    <source>
        <dbReference type="ARBA" id="ARBA00022692"/>
    </source>
</evidence>